<feature type="transmembrane region" description="Helical" evidence="2">
    <location>
        <begin position="38"/>
        <end position="61"/>
    </location>
</feature>
<evidence type="ECO:0000256" key="2">
    <source>
        <dbReference type="SAM" id="Phobius"/>
    </source>
</evidence>
<name>A0A4R5FJZ1_9ACTN</name>
<dbReference type="InterPro" id="IPR006311">
    <property type="entry name" value="TAT_signal"/>
</dbReference>
<dbReference type="Proteomes" id="UP000295136">
    <property type="component" value="Unassembled WGS sequence"/>
</dbReference>
<organism evidence="3 4">
    <name type="scientific">Nonomuraea mesophila</name>
    <dbReference type="NCBI Taxonomy" id="2530382"/>
    <lineage>
        <taxon>Bacteria</taxon>
        <taxon>Bacillati</taxon>
        <taxon>Actinomycetota</taxon>
        <taxon>Actinomycetes</taxon>
        <taxon>Streptosporangiales</taxon>
        <taxon>Streptosporangiaceae</taxon>
        <taxon>Nonomuraea</taxon>
    </lineage>
</organism>
<protein>
    <submittedName>
        <fullName evidence="3">Uncharacterized protein</fullName>
    </submittedName>
</protein>
<evidence type="ECO:0000256" key="1">
    <source>
        <dbReference type="SAM" id="MobiDB-lite"/>
    </source>
</evidence>
<dbReference type="AlphaFoldDB" id="A0A4R5FJZ1"/>
<accession>A0A4R5FJZ1</accession>
<dbReference type="PROSITE" id="PS51318">
    <property type="entry name" value="TAT"/>
    <property type="match status" value="1"/>
</dbReference>
<keyword evidence="2" id="KW-0472">Membrane</keyword>
<keyword evidence="2" id="KW-0812">Transmembrane</keyword>
<evidence type="ECO:0000313" key="3">
    <source>
        <dbReference type="EMBL" id="TDE53134.1"/>
    </source>
</evidence>
<keyword evidence="2" id="KW-1133">Transmembrane helix</keyword>
<comment type="caution">
    <text evidence="3">The sequence shown here is derived from an EMBL/GenBank/DDBJ whole genome shotgun (WGS) entry which is preliminary data.</text>
</comment>
<feature type="region of interest" description="Disordered" evidence="1">
    <location>
        <begin position="181"/>
        <end position="220"/>
    </location>
</feature>
<gene>
    <name evidence="3" type="ORF">E1295_17240</name>
</gene>
<reference evidence="3 4" key="1">
    <citation type="submission" date="2019-03" db="EMBL/GenBank/DDBJ databases">
        <title>Draft genome sequences of novel Actinobacteria.</title>
        <authorList>
            <person name="Sahin N."/>
            <person name="Ay H."/>
            <person name="Saygin H."/>
        </authorList>
    </citation>
    <scope>NUCLEOTIDE SEQUENCE [LARGE SCALE GENOMIC DNA]</scope>
    <source>
        <strain evidence="3 4">6K102</strain>
    </source>
</reference>
<keyword evidence="4" id="KW-1185">Reference proteome</keyword>
<proteinExistence type="predicted"/>
<dbReference type="EMBL" id="SMLD01000039">
    <property type="protein sequence ID" value="TDE53134.1"/>
    <property type="molecule type" value="Genomic_DNA"/>
</dbReference>
<dbReference type="RefSeq" id="WP_132631330.1">
    <property type="nucleotide sequence ID" value="NZ_SMLD01000039.1"/>
</dbReference>
<sequence length="220" mass="22398">MNTFEERLLSALKEEITKTAEDTMTSVTPVRRGSRRRFFGLSAAVAGAAAATTAVVMLTGMTGSPAYAVTKAADGGVRVQINELVDPEGLQSELAGAGVKAVVDYLPFGQTCEGSRGRTGSTTGQLAVSVGKAGDGIAFTIERGQVPAGGTLVLSVTKAKEGDDQPPVATRLQVVQGSVAPCRATPMSIPSPGANEDEGPNLSTRTEGPDAGPGLDHKTG</sequence>
<evidence type="ECO:0000313" key="4">
    <source>
        <dbReference type="Proteomes" id="UP000295136"/>
    </source>
</evidence>